<gene>
    <name evidence="1" type="ORF">BDV96DRAFT_591319</name>
</gene>
<dbReference type="Proteomes" id="UP000799770">
    <property type="component" value="Unassembled WGS sequence"/>
</dbReference>
<reference evidence="1" key="1">
    <citation type="journal article" date="2020" name="Stud. Mycol.">
        <title>101 Dothideomycetes genomes: a test case for predicting lifestyles and emergence of pathogens.</title>
        <authorList>
            <person name="Haridas S."/>
            <person name="Albert R."/>
            <person name="Binder M."/>
            <person name="Bloem J."/>
            <person name="Labutti K."/>
            <person name="Salamov A."/>
            <person name="Andreopoulos B."/>
            <person name="Baker S."/>
            <person name="Barry K."/>
            <person name="Bills G."/>
            <person name="Bluhm B."/>
            <person name="Cannon C."/>
            <person name="Castanera R."/>
            <person name="Culley D."/>
            <person name="Daum C."/>
            <person name="Ezra D."/>
            <person name="Gonzalez J."/>
            <person name="Henrissat B."/>
            <person name="Kuo A."/>
            <person name="Liang C."/>
            <person name="Lipzen A."/>
            <person name="Lutzoni F."/>
            <person name="Magnuson J."/>
            <person name="Mondo S."/>
            <person name="Nolan M."/>
            <person name="Ohm R."/>
            <person name="Pangilinan J."/>
            <person name="Park H.-J."/>
            <person name="Ramirez L."/>
            <person name="Alfaro M."/>
            <person name="Sun H."/>
            <person name="Tritt A."/>
            <person name="Yoshinaga Y."/>
            <person name="Zwiers L.-H."/>
            <person name="Turgeon B."/>
            <person name="Goodwin S."/>
            <person name="Spatafora J."/>
            <person name="Crous P."/>
            <person name="Grigoriev I."/>
        </authorList>
    </citation>
    <scope>NUCLEOTIDE SEQUENCE</scope>
    <source>
        <strain evidence="1">CBS 627.86</strain>
    </source>
</reference>
<sequence>MKTSIVLFTLYPATMLAQKSDLWTSTSSSASATEDNFFITATASCEPHGDHWHCPSGVAEPTTPPAITTSESHTNEDDHEHEATATTCEPHGDHWLCPSGVAEPTTIPAAVTMGGEGTAASVTAIPTGGASRVRGLKIFAPMVGVVGAVLG</sequence>
<dbReference type="OrthoDB" id="5362269at2759"/>
<evidence type="ECO:0000313" key="1">
    <source>
        <dbReference type="EMBL" id="KAF2106178.1"/>
    </source>
</evidence>
<keyword evidence="2" id="KW-1185">Reference proteome</keyword>
<evidence type="ECO:0000313" key="2">
    <source>
        <dbReference type="Proteomes" id="UP000799770"/>
    </source>
</evidence>
<proteinExistence type="predicted"/>
<dbReference type="EMBL" id="ML977365">
    <property type="protein sequence ID" value="KAF2106178.1"/>
    <property type="molecule type" value="Genomic_DNA"/>
</dbReference>
<protein>
    <submittedName>
        <fullName evidence="1">Uncharacterized protein</fullName>
    </submittedName>
</protein>
<dbReference type="AlphaFoldDB" id="A0A6A5YJ69"/>
<name>A0A6A5YJ69_9PLEO</name>
<organism evidence="1 2">
    <name type="scientific">Lophiotrema nucula</name>
    <dbReference type="NCBI Taxonomy" id="690887"/>
    <lineage>
        <taxon>Eukaryota</taxon>
        <taxon>Fungi</taxon>
        <taxon>Dikarya</taxon>
        <taxon>Ascomycota</taxon>
        <taxon>Pezizomycotina</taxon>
        <taxon>Dothideomycetes</taxon>
        <taxon>Pleosporomycetidae</taxon>
        <taxon>Pleosporales</taxon>
        <taxon>Lophiotremataceae</taxon>
        <taxon>Lophiotrema</taxon>
    </lineage>
</organism>
<accession>A0A6A5YJ69</accession>